<dbReference type="Gene3D" id="2.130.10.10">
    <property type="entry name" value="YVTN repeat-like/Quinoprotein amine dehydrogenase"/>
    <property type="match status" value="1"/>
</dbReference>
<comment type="caution">
    <text evidence="1">The sequence shown here is derived from an EMBL/GenBank/DDBJ whole genome shotgun (WGS) entry which is preliminary data.</text>
</comment>
<dbReference type="Proteomes" id="UP000604825">
    <property type="component" value="Unassembled WGS sequence"/>
</dbReference>
<dbReference type="PANTHER" id="PTHR22844">
    <property type="entry name" value="F-BOX AND WD40 DOMAIN PROTEIN"/>
    <property type="match status" value="1"/>
</dbReference>
<keyword evidence="2" id="KW-1185">Reference proteome</keyword>
<reference evidence="1" key="1">
    <citation type="submission" date="2020-10" db="EMBL/GenBank/DDBJ databases">
        <authorList>
            <person name="Han B."/>
            <person name="Lu T."/>
            <person name="Zhao Q."/>
            <person name="Huang X."/>
            <person name="Zhao Y."/>
        </authorList>
    </citation>
    <scope>NUCLEOTIDE SEQUENCE</scope>
</reference>
<proteinExistence type="predicted"/>
<protein>
    <submittedName>
        <fullName evidence="1">Uncharacterized protein</fullName>
    </submittedName>
</protein>
<gene>
    <name evidence="1" type="ORF">NCGR_LOCUS56183</name>
</gene>
<dbReference type="SUPFAM" id="SSF50978">
    <property type="entry name" value="WD40 repeat-like"/>
    <property type="match status" value="1"/>
</dbReference>
<dbReference type="AlphaFoldDB" id="A0A811RTN6"/>
<dbReference type="InterPro" id="IPR015943">
    <property type="entry name" value="WD40/YVTN_repeat-like_dom_sf"/>
</dbReference>
<dbReference type="OrthoDB" id="190105at2759"/>
<organism evidence="1 2">
    <name type="scientific">Miscanthus lutarioriparius</name>
    <dbReference type="NCBI Taxonomy" id="422564"/>
    <lineage>
        <taxon>Eukaryota</taxon>
        <taxon>Viridiplantae</taxon>
        <taxon>Streptophyta</taxon>
        <taxon>Embryophyta</taxon>
        <taxon>Tracheophyta</taxon>
        <taxon>Spermatophyta</taxon>
        <taxon>Magnoliopsida</taxon>
        <taxon>Liliopsida</taxon>
        <taxon>Poales</taxon>
        <taxon>Poaceae</taxon>
        <taxon>PACMAD clade</taxon>
        <taxon>Panicoideae</taxon>
        <taxon>Andropogonodae</taxon>
        <taxon>Andropogoneae</taxon>
        <taxon>Saccharinae</taxon>
        <taxon>Miscanthus</taxon>
    </lineage>
</organism>
<sequence>MQQKQAAGSCSPWVQSPLHCRLRFPPSPAAISTALHRLEGDVHALAVARGVLFTVSDSGRVRAWVAPGCFNRGYLDVGRGRVSALAACGGTLVTSHARDHRVRVWTVRAAAVCDHVRAKKAATLPAKSSLLLQNPFGKRRQALLQQQND</sequence>
<name>A0A811RTN6_9POAL</name>
<evidence type="ECO:0000313" key="1">
    <source>
        <dbReference type="EMBL" id="CAD6272914.1"/>
    </source>
</evidence>
<dbReference type="PANTHER" id="PTHR22844:SF213">
    <property type="entry name" value="OS01G0232200 PROTEIN"/>
    <property type="match status" value="1"/>
</dbReference>
<accession>A0A811RTN6</accession>
<dbReference type="InterPro" id="IPR036322">
    <property type="entry name" value="WD40_repeat_dom_sf"/>
</dbReference>
<dbReference type="EMBL" id="CAJGYO010000016">
    <property type="protein sequence ID" value="CAD6272914.1"/>
    <property type="molecule type" value="Genomic_DNA"/>
</dbReference>
<dbReference type="InterPro" id="IPR045182">
    <property type="entry name" value="JINGUBANG-like"/>
</dbReference>
<evidence type="ECO:0000313" key="2">
    <source>
        <dbReference type="Proteomes" id="UP000604825"/>
    </source>
</evidence>